<name>A0AAV7KR24_PLEWA</name>
<evidence type="ECO:0000256" key="1">
    <source>
        <dbReference type="SAM" id="MobiDB-lite"/>
    </source>
</evidence>
<gene>
    <name evidence="3" type="ORF">NDU88_000563</name>
</gene>
<organism evidence="3 4">
    <name type="scientific">Pleurodeles waltl</name>
    <name type="common">Iberian ribbed newt</name>
    <dbReference type="NCBI Taxonomy" id="8319"/>
    <lineage>
        <taxon>Eukaryota</taxon>
        <taxon>Metazoa</taxon>
        <taxon>Chordata</taxon>
        <taxon>Craniata</taxon>
        <taxon>Vertebrata</taxon>
        <taxon>Euteleostomi</taxon>
        <taxon>Amphibia</taxon>
        <taxon>Batrachia</taxon>
        <taxon>Caudata</taxon>
        <taxon>Salamandroidea</taxon>
        <taxon>Salamandridae</taxon>
        <taxon>Pleurodelinae</taxon>
        <taxon>Pleurodeles</taxon>
    </lineage>
</organism>
<comment type="caution">
    <text evidence="3">The sequence shown here is derived from an EMBL/GenBank/DDBJ whole genome shotgun (WGS) entry which is preliminary data.</text>
</comment>
<dbReference type="EMBL" id="JANPWB010000016">
    <property type="protein sequence ID" value="KAJ1080344.1"/>
    <property type="molecule type" value="Genomic_DNA"/>
</dbReference>
<sequence length="77" mass="8517">RASPRRATEGPGSSAHSPKTQAMRMLRVVSPVGRGAAMALWRSWGRVYLAALVCSWLEMCLVSALSLEPIYWNTQNK</sequence>
<feature type="transmembrane region" description="Helical" evidence="2">
    <location>
        <begin position="47"/>
        <end position="67"/>
    </location>
</feature>
<feature type="region of interest" description="Disordered" evidence="1">
    <location>
        <begin position="1"/>
        <end position="20"/>
    </location>
</feature>
<proteinExistence type="predicted"/>
<dbReference type="Proteomes" id="UP001066276">
    <property type="component" value="Chromosome 12"/>
</dbReference>
<evidence type="ECO:0000256" key="2">
    <source>
        <dbReference type="SAM" id="Phobius"/>
    </source>
</evidence>
<keyword evidence="2" id="KW-1133">Transmembrane helix</keyword>
<feature type="non-terminal residue" evidence="3">
    <location>
        <position position="1"/>
    </location>
</feature>
<evidence type="ECO:0000313" key="4">
    <source>
        <dbReference type="Proteomes" id="UP001066276"/>
    </source>
</evidence>
<keyword evidence="2" id="KW-0472">Membrane</keyword>
<feature type="non-terminal residue" evidence="3">
    <location>
        <position position="77"/>
    </location>
</feature>
<reference evidence="3" key="1">
    <citation type="journal article" date="2022" name="bioRxiv">
        <title>Sequencing and chromosome-scale assembly of the giantPleurodeles waltlgenome.</title>
        <authorList>
            <person name="Brown T."/>
            <person name="Elewa A."/>
            <person name="Iarovenko S."/>
            <person name="Subramanian E."/>
            <person name="Araus A.J."/>
            <person name="Petzold A."/>
            <person name="Susuki M."/>
            <person name="Suzuki K.-i.T."/>
            <person name="Hayashi T."/>
            <person name="Toyoda A."/>
            <person name="Oliveira C."/>
            <person name="Osipova E."/>
            <person name="Leigh N.D."/>
            <person name="Simon A."/>
            <person name="Yun M.H."/>
        </authorList>
    </citation>
    <scope>NUCLEOTIDE SEQUENCE</scope>
    <source>
        <strain evidence="3">20211129_DDA</strain>
        <tissue evidence="3">Liver</tissue>
    </source>
</reference>
<evidence type="ECO:0000313" key="3">
    <source>
        <dbReference type="EMBL" id="KAJ1080344.1"/>
    </source>
</evidence>
<dbReference type="AlphaFoldDB" id="A0AAV7KR24"/>
<accession>A0AAV7KR24</accession>
<keyword evidence="2" id="KW-0812">Transmembrane</keyword>
<keyword evidence="4" id="KW-1185">Reference proteome</keyword>
<protein>
    <submittedName>
        <fullName evidence="3">Uncharacterized protein</fullName>
    </submittedName>
</protein>